<dbReference type="GO" id="GO:0010181">
    <property type="term" value="F:FMN binding"/>
    <property type="evidence" value="ECO:0007669"/>
    <property type="project" value="InterPro"/>
</dbReference>
<feature type="domain" description="Flavin reductase like" evidence="3">
    <location>
        <begin position="16"/>
        <end position="166"/>
    </location>
</feature>
<gene>
    <name evidence="4" type="ORF">YM304_33610</name>
</gene>
<dbReference type="Gene3D" id="2.30.110.10">
    <property type="entry name" value="Electron Transport, Fmn-binding Protein, Chain A"/>
    <property type="match status" value="1"/>
</dbReference>
<dbReference type="InterPro" id="IPR012349">
    <property type="entry name" value="Split_barrel_FMN-bd"/>
</dbReference>
<protein>
    <submittedName>
        <fullName evidence="4">Putative oxidoreductase</fullName>
    </submittedName>
</protein>
<dbReference type="OrthoDB" id="9792858at2"/>
<evidence type="ECO:0000259" key="3">
    <source>
        <dbReference type="SMART" id="SM00903"/>
    </source>
</evidence>
<dbReference type="GO" id="GO:0042602">
    <property type="term" value="F:riboflavin reductase (NADPH) activity"/>
    <property type="evidence" value="ECO:0007669"/>
    <property type="project" value="TreeGrafter"/>
</dbReference>
<sequence length="171" mass="18156">MSDDHAFDSGHFRTVMGHFPTGVTIVTGMGPDGPVGFTIGSFTSVSLDPPLVGFLPQIGSTTWDLMSASGGFCVNVLGSEQADLCWKFAKSGTDDTRFEGVEWRPSPSGSPILERAVCWIDCTVEEVYDMGDHHFVLGRVGALDADADHDGEPPLPLLFFKGTLGGFAAEG</sequence>
<evidence type="ECO:0000256" key="2">
    <source>
        <dbReference type="ARBA" id="ARBA00023002"/>
    </source>
</evidence>
<keyword evidence="5" id="KW-1185">Reference proteome</keyword>
<keyword evidence="2" id="KW-0560">Oxidoreductase</keyword>
<dbReference type="SMART" id="SM00903">
    <property type="entry name" value="Flavin_Reduct"/>
    <property type="match status" value="1"/>
</dbReference>
<accession>A0A6C7EF68</accession>
<dbReference type="InterPro" id="IPR050268">
    <property type="entry name" value="NADH-dep_flavin_reductase"/>
</dbReference>
<comment type="similarity">
    <text evidence="1">Belongs to the non-flavoprotein flavin reductase family.</text>
</comment>
<dbReference type="SUPFAM" id="SSF50475">
    <property type="entry name" value="FMN-binding split barrel"/>
    <property type="match status" value="1"/>
</dbReference>
<dbReference type="InterPro" id="IPR002563">
    <property type="entry name" value="Flavin_Rdtase-like_dom"/>
</dbReference>
<evidence type="ECO:0000256" key="1">
    <source>
        <dbReference type="ARBA" id="ARBA00008898"/>
    </source>
</evidence>
<dbReference type="KEGG" id="aym:YM304_33610"/>
<dbReference type="Pfam" id="PF01613">
    <property type="entry name" value="Flavin_Reduct"/>
    <property type="match status" value="1"/>
</dbReference>
<organism evidence="4 5">
    <name type="scientific">Ilumatobacter coccineus (strain NBRC 103263 / KCTC 29153 / YM16-304)</name>
    <dbReference type="NCBI Taxonomy" id="1313172"/>
    <lineage>
        <taxon>Bacteria</taxon>
        <taxon>Bacillati</taxon>
        <taxon>Actinomycetota</taxon>
        <taxon>Acidimicrobiia</taxon>
        <taxon>Acidimicrobiales</taxon>
        <taxon>Ilumatobacteraceae</taxon>
        <taxon>Ilumatobacter</taxon>
    </lineage>
</organism>
<evidence type="ECO:0000313" key="4">
    <source>
        <dbReference type="EMBL" id="BAN03675.1"/>
    </source>
</evidence>
<proteinExistence type="inferred from homology"/>
<dbReference type="PANTHER" id="PTHR30466">
    <property type="entry name" value="FLAVIN REDUCTASE"/>
    <property type="match status" value="1"/>
</dbReference>
<dbReference type="PANTHER" id="PTHR30466:SF11">
    <property type="entry name" value="FLAVIN-DEPENDENT MONOOXYGENASE, REDUCTASE SUBUNIT HSAB"/>
    <property type="match status" value="1"/>
</dbReference>
<dbReference type="Proteomes" id="UP000011863">
    <property type="component" value="Chromosome"/>
</dbReference>
<name>A0A6C7EF68_ILUCY</name>
<evidence type="ECO:0000313" key="5">
    <source>
        <dbReference type="Proteomes" id="UP000011863"/>
    </source>
</evidence>
<reference evidence="4 5" key="1">
    <citation type="journal article" date="2013" name="Int. J. Syst. Evol. Microbiol.">
        <title>Ilumatobacter nonamiense sp. nov. and Ilumatobacter coccineum sp. nov., isolated from seashore sand.</title>
        <authorList>
            <person name="Matsumoto A."/>
            <person name="Kasai H."/>
            <person name="Matsuo Y."/>
            <person name="Shizuri Y."/>
            <person name="Ichikawa N."/>
            <person name="Fujita N."/>
            <person name="Omura S."/>
            <person name="Takahashi Y."/>
        </authorList>
    </citation>
    <scope>NUCLEOTIDE SEQUENCE [LARGE SCALE GENOMIC DNA]</scope>
    <source>
        <strain evidence="5">NBRC 103263 / KCTC 29153 / YM16-304</strain>
    </source>
</reference>
<dbReference type="EMBL" id="AP012057">
    <property type="protein sequence ID" value="BAN03675.1"/>
    <property type="molecule type" value="Genomic_DNA"/>
</dbReference>
<dbReference type="RefSeq" id="WP_015442922.1">
    <property type="nucleotide sequence ID" value="NC_020520.1"/>
</dbReference>
<dbReference type="AlphaFoldDB" id="A0A6C7EF68"/>